<sequence>MHQELYAQTNRPLHRSVLVRIGAQVVTIALAIALLEPALAQDAKKPPPTKPTKSASVPKPEPARPQPVKYDFLEAQEYITKINAIAEPQPRGEFESREAYEARQPKLADAASTLLRIERGYKDYSYDIDKKVLTIRVPVAKIKPRKSLNGLPLQAAYSIDKKEEYTGSNSYGAKVTVEKTWSTSYLLFVPPEQVNSMLKETENPILATLPESMRARMADSFKERTISVDISAEPRDAERISKNYVVLFRVRPKGLQFSVFEATQSTKPTISEPKDSTLFTRAIEVDLLEIVVRDGPMGPELLRQPIGVPLPSPASDPASSVTTDSPPK</sequence>
<protein>
    <submittedName>
        <fullName evidence="2">Uncharacterized protein</fullName>
    </submittedName>
</protein>
<dbReference type="Proteomes" id="UP001596457">
    <property type="component" value="Unassembled WGS sequence"/>
</dbReference>
<gene>
    <name evidence="2" type="ORF">ACFQU0_07705</name>
</gene>
<proteinExistence type="predicted"/>
<accession>A0ABW2SAM7</accession>
<evidence type="ECO:0000313" key="3">
    <source>
        <dbReference type="Proteomes" id="UP001596457"/>
    </source>
</evidence>
<feature type="region of interest" description="Disordered" evidence="1">
    <location>
        <begin position="42"/>
        <end position="66"/>
    </location>
</feature>
<dbReference type="EMBL" id="JBHTBZ010000016">
    <property type="protein sequence ID" value="MFC7460314.1"/>
    <property type="molecule type" value="Genomic_DNA"/>
</dbReference>
<reference evidence="3" key="1">
    <citation type="journal article" date="2019" name="Int. J. Syst. Evol. Microbiol.">
        <title>The Global Catalogue of Microorganisms (GCM) 10K type strain sequencing project: providing services to taxonomists for standard genome sequencing and annotation.</title>
        <authorList>
            <consortium name="The Broad Institute Genomics Platform"/>
            <consortium name="The Broad Institute Genome Sequencing Center for Infectious Disease"/>
            <person name="Wu L."/>
            <person name="Ma J."/>
        </authorList>
    </citation>
    <scope>NUCLEOTIDE SEQUENCE [LARGE SCALE GENOMIC DNA]</scope>
    <source>
        <strain evidence="3">CCUG 53903</strain>
    </source>
</reference>
<evidence type="ECO:0000313" key="2">
    <source>
        <dbReference type="EMBL" id="MFC7460314.1"/>
    </source>
</evidence>
<evidence type="ECO:0000256" key="1">
    <source>
        <dbReference type="SAM" id="MobiDB-lite"/>
    </source>
</evidence>
<keyword evidence="3" id="KW-1185">Reference proteome</keyword>
<name>A0ABW2SAM7_9BURK</name>
<organism evidence="2 3">
    <name type="scientific">Hydrogenophaga defluvii</name>
    <dbReference type="NCBI Taxonomy" id="249410"/>
    <lineage>
        <taxon>Bacteria</taxon>
        <taxon>Pseudomonadati</taxon>
        <taxon>Pseudomonadota</taxon>
        <taxon>Betaproteobacteria</taxon>
        <taxon>Burkholderiales</taxon>
        <taxon>Comamonadaceae</taxon>
        <taxon>Hydrogenophaga</taxon>
    </lineage>
</organism>
<feature type="region of interest" description="Disordered" evidence="1">
    <location>
        <begin position="301"/>
        <end position="328"/>
    </location>
</feature>
<dbReference type="RefSeq" id="WP_382199594.1">
    <property type="nucleotide sequence ID" value="NZ_JBHTBZ010000016.1"/>
</dbReference>
<comment type="caution">
    <text evidence="2">The sequence shown here is derived from an EMBL/GenBank/DDBJ whole genome shotgun (WGS) entry which is preliminary data.</text>
</comment>